<evidence type="ECO:0000259" key="8">
    <source>
        <dbReference type="Pfam" id="PF00206"/>
    </source>
</evidence>
<dbReference type="GO" id="GO:0005829">
    <property type="term" value="C:cytosol"/>
    <property type="evidence" value="ECO:0007669"/>
    <property type="project" value="TreeGrafter"/>
</dbReference>
<dbReference type="GO" id="GO:0042450">
    <property type="term" value="P:L-arginine biosynthetic process via ornithine"/>
    <property type="evidence" value="ECO:0007669"/>
    <property type="project" value="UniProtKB-UniRule"/>
</dbReference>
<dbReference type="Proteomes" id="UP000245125">
    <property type="component" value="Unassembled WGS sequence"/>
</dbReference>
<evidence type="ECO:0000256" key="7">
    <source>
        <dbReference type="HAMAP-Rule" id="MF_00006"/>
    </source>
</evidence>
<dbReference type="Gene3D" id="1.20.200.10">
    <property type="entry name" value="Fumarase/aspartase (Central domain)"/>
    <property type="match status" value="1"/>
</dbReference>
<dbReference type="InterPro" id="IPR022761">
    <property type="entry name" value="Fumarate_lyase_N"/>
</dbReference>
<dbReference type="PANTHER" id="PTHR43814">
    <property type="entry name" value="ARGININOSUCCINATE LYASE"/>
    <property type="match status" value="1"/>
</dbReference>
<comment type="pathway">
    <text evidence="2 7">Amino-acid biosynthesis; L-arginine biosynthesis; L-arginine from L-ornithine and carbamoyl phosphate: step 3/3.</text>
</comment>
<feature type="domain" description="Argininosuccinate lyase C-terminal" evidence="9">
    <location>
        <begin position="364"/>
        <end position="432"/>
    </location>
</feature>
<dbReference type="Gene3D" id="1.10.275.10">
    <property type="entry name" value="Fumarase/aspartase (N-terminal domain)"/>
    <property type="match status" value="1"/>
</dbReference>
<proteinExistence type="inferred from homology"/>
<dbReference type="InterPro" id="IPR024083">
    <property type="entry name" value="Fumarase/histidase_N"/>
</dbReference>
<dbReference type="PRINTS" id="PR00149">
    <property type="entry name" value="FUMRATELYASE"/>
</dbReference>
<evidence type="ECO:0000256" key="2">
    <source>
        <dbReference type="ARBA" id="ARBA00004941"/>
    </source>
</evidence>
<dbReference type="SUPFAM" id="SSF48557">
    <property type="entry name" value="L-aspartase-like"/>
    <property type="match status" value="1"/>
</dbReference>
<dbReference type="PROSITE" id="PS00163">
    <property type="entry name" value="FUMARATE_LYASES"/>
    <property type="match status" value="1"/>
</dbReference>
<feature type="domain" description="Fumarate lyase N-terminal" evidence="8">
    <location>
        <begin position="7"/>
        <end position="299"/>
    </location>
</feature>
<dbReference type="HAMAP" id="MF_00006">
    <property type="entry name" value="Arg_succ_lyase"/>
    <property type="match status" value="1"/>
</dbReference>
<dbReference type="NCBIfam" id="TIGR00838">
    <property type="entry name" value="argH"/>
    <property type="match status" value="1"/>
</dbReference>
<evidence type="ECO:0000256" key="6">
    <source>
        <dbReference type="ARBA" id="ARBA00023239"/>
    </source>
</evidence>
<dbReference type="InterPro" id="IPR000362">
    <property type="entry name" value="Fumarate_lyase_fam"/>
</dbReference>
<dbReference type="InterPro" id="IPR020557">
    <property type="entry name" value="Fumarate_lyase_CS"/>
</dbReference>
<comment type="subcellular location">
    <subcellularLocation>
        <location evidence="7">Cytoplasm</location>
    </subcellularLocation>
</comment>
<dbReference type="InterPro" id="IPR029419">
    <property type="entry name" value="Arg_succ_lyase_C"/>
</dbReference>
<dbReference type="PRINTS" id="PR00145">
    <property type="entry name" value="ARGSUCLYASE"/>
</dbReference>
<evidence type="ECO:0000313" key="10">
    <source>
        <dbReference type="EMBL" id="SPQ00193.1"/>
    </source>
</evidence>
<evidence type="ECO:0000256" key="3">
    <source>
        <dbReference type="ARBA" id="ARBA00012338"/>
    </source>
</evidence>
<evidence type="ECO:0000259" key="9">
    <source>
        <dbReference type="Pfam" id="PF14698"/>
    </source>
</evidence>
<dbReference type="InterPro" id="IPR009049">
    <property type="entry name" value="Argininosuccinate_lyase"/>
</dbReference>
<dbReference type="AlphaFoldDB" id="A0A2U3QFK4"/>
<dbReference type="UniPathway" id="UPA00068">
    <property type="reaction ID" value="UER00114"/>
</dbReference>
<dbReference type="FunFam" id="1.10.275.10:FF:000002">
    <property type="entry name" value="Argininosuccinate lyase"/>
    <property type="match status" value="1"/>
</dbReference>
<organism evidence="10 11">
    <name type="scientific">Candidatus Sulfobium mesophilum</name>
    <dbReference type="NCBI Taxonomy" id="2016548"/>
    <lineage>
        <taxon>Bacteria</taxon>
        <taxon>Pseudomonadati</taxon>
        <taxon>Nitrospirota</taxon>
        <taxon>Nitrospiria</taxon>
        <taxon>Nitrospirales</taxon>
        <taxon>Nitrospiraceae</taxon>
        <taxon>Candidatus Sulfobium</taxon>
    </lineage>
</organism>
<dbReference type="EMBL" id="OUUY01000063">
    <property type="protein sequence ID" value="SPQ00193.1"/>
    <property type="molecule type" value="Genomic_DNA"/>
</dbReference>
<protein>
    <recommendedName>
        <fullName evidence="3 7">Argininosuccinate lyase</fullName>
        <shortName evidence="7">ASAL</shortName>
        <ecNumber evidence="3 7">4.3.2.1</ecNumber>
    </recommendedName>
    <alternativeName>
        <fullName evidence="7">Arginosuccinase</fullName>
    </alternativeName>
</protein>
<keyword evidence="4 7" id="KW-0055">Arginine biosynthesis</keyword>
<dbReference type="EC" id="4.3.2.1" evidence="3 7"/>
<evidence type="ECO:0000256" key="4">
    <source>
        <dbReference type="ARBA" id="ARBA00022571"/>
    </source>
</evidence>
<keyword evidence="5 7" id="KW-0028">Amino-acid biosynthesis</keyword>
<sequence>MKKPWSGRFAGKTSEIVESFSESISFDKRLWRHEIEGSVAHARMLGMQGIISKKEAAAIVKGLREIASDIEGGRFKFSEGLEDIHMNIEAALIKKIGSAGRKLHTARSRNDQVALDMRLYLREETKQILSLIINLQKTILQTAGSHVNTIMPGFTHTQRAQPVLLSHHLLAYVEMLQRDKLRFEDSMKRLNILPLGSCALAGTTLPIDREYVAKALGFASVSRNSIDAVSDRDFAIEFLACASITAAHLSRLSEELVLWSTEEFGFIEISDAFTTGSSIMPQKKNPDVAELVRGKTGRVYASLICLLTLMKALPLSYNRDMQEDKPPVFDAADTLKACLSVTNAMLPEISFNTEKMLHTAAEGYSTATDLAEYLVKKGVPFRQAHEITGKVVRYCINNKKDLQSLNLKELKSFSRVIEADVFKALGPCESVKSRSSYGGTSPSEVMRQIRYFRKTLK</sequence>
<dbReference type="Gene3D" id="1.10.40.30">
    <property type="entry name" value="Fumarase/aspartase (C-terminal domain)"/>
    <property type="match status" value="1"/>
</dbReference>
<accession>A0A2U3QFK4</accession>
<dbReference type="GO" id="GO:0004056">
    <property type="term" value="F:argininosuccinate lyase activity"/>
    <property type="evidence" value="ECO:0007669"/>
    <property type="project" value="UniProtKB-UniRule"/>
</dbReference>
<dbReference type="FunFam" id="1.20.200.10:FF:000015">
    <property type="entry name" value="argininosuccinate lyase isoform X2"/>
    <property type="match status" value="1"/>
</dbReference>
<evidence type="ECO:0000256" key="1">
    <source>
        <dbReference type="ARBA" id="ARBA00000985"/>
    </source>
</evidence>
<keyword evidence="11" id="KW-1185">Reference proteome</keyword>
<dbReference type="FunFam" id="1.10.40.30:FF:000001">
    <property type="entry name" value="Argininosuccinate lyase"/>
    <property type="match status" value="1"/>
</dbReference>
<comment type="similarity">
    <text evidence="7">Belongs to the lyase 1 family. Argininosuccinate lyase subfamily.</text>
</comment>
<reference evidence="11" key="1">
    <citation type="submission" date="2018-03" db="EMBL/GenBank/DDBJ databases">
        <authorList>
            <person name="Zecchin S."/>
        </authorList>
    </citation>
    <scope>NUCLEOTIDE SEQUENCE [LARGE SCALE GENOMIC DNA]</scope>
</reference>
<evidence type="ECO:0000256" key="5">
    <source>
        <dbReference type="ARBA" id="ARBA00022605"/>
    </source>
</evidence>
<name>A0A2U3QFK4_9BACT</name>
<comment type="catalytic activity">
    <reaction evidence="1 7">
        <text>2-(N(omega)-L-arginino)succinate = fumarate + L-arginine</text>
        <dbReference type="Rhea" id="RHEA:24020"/>
        <dbReference type="ChEBI" id="CHEBI:29806"/>
        <dbReference type="ChEBI" id="CHEBI:32682"/>
        <dbReference type="ChEBI" id="CHEBI:57472"/>
        <dbReference type="EC" id="4.3.2.1"/>
    </reaction>
</comment>
<keyword evidence="7" id="KW-0963">Cytoplasm</keyword>
<keyword evidence="6 7" id="KW-0456">Lyase</keyword>
<evidence type="ECO:0000313" key="11">
    <source>
        <dbReference type="Proteomes" id="UP000245125"/>
    </source>
</evidence>
<dbReference type="Pfam" id="PF00206">
    <property type="entry name" value="Lyase_1"/>
    <property type="match status" value="1"/>
</dbReference>
<dbReference type="PANTHER" id="PTHR43814:SF1">
    <property type="entry name" value="ARGININOSUCCINATE LYASE"/>
    <property type="match status" value="1"/>
</dbReference>
<gene>
    <name evidence="7 10" type="primary">argH</name>
    <name evidence="10" type="ORF">NBG4_190036</name>
</gene>
<dbReference type="Pfam" id="PF14698">
    <property type="entry name" value="ASL_C2"/>
    <property type="match status" value="1"/>
</dbReference>
<dbReference type="InterPro" id="IPR008948">
    <property type="entry name" value="L-Aspartase-like"/>
</dbReference>
<dbReference type="CDD" id="cd01359">
    <property type="entry name" value="Argininosuccinate_lyase"/>
    <property type="match status" value="1"/>
</dbReference>